<keyword evidence="4" id="KW-1185">Reference proteome</keyword>
<sequence>MNSLGKNHIGYQESGLGNHVFFGVDPKNNQPFETPFHQASSEEVDEALTKSQGAFEAYRLIPIEKRVQFLQAIPKKLKANKEMLIHWFCAESGLPKDRAEVEFARSCFQFEYYAKAVETGYALEIKLDTADPDREPNPKPSLTKLNIPVGPVVVFGASNFPFAYSTLGGDVASALAAGCSVIVKAHAMHPHTSSVSAQLILDVAKEHGMPDGILCHLLAEDFTVGQQLVQDSRVKAVGFTGSIGGGMALQKLINEREEPISLYAEMGSSNPIVLTKSALEKRASAIAKQISASVLLNAGQFCTSPGLVFVETSANFDAFRQEVARSFSESELQCMLHPGISKRYFERVKQHAALVDVVYAGKYEGNFIQPTLAEVTAAQFLANPRIQEEIFGSYLTLIKCAGETEIQQCLELLQGQLTTSLYSEEESEITGYLPYLTAKSGRIILNGVPTGVEVSFAQQHGGPFPSSLNSYFTSVGWDAIKRFQRPVAFQNFSEDFSAKRMEFNQNETFLHFLNGKYE</sequence>
<comment type="caution">
    <text evidence="3">The sequence shown here is derived from an EMBL/GenBank/DDBJ whole genome shotgun (WGS) entry which is preliminary data.</text>
</comment>
<dbReference type="InterPro" id="IPR016163">
    <property type="entry name" value="Ald_DH_C"/>
</dbReference>
<evidence type="ECO:0000313" key="4">
    <source>
        <dbReference type="Proteomes" id="UP000316008"/>
    </source>
</evidence>
<dbReference type="PANTHER" id="PTHR43353">
    <property type="entry name" value="SUCCINATE-SEMIALDEHYDE DEHYDROGENASE, MITOCHONDRIAL"/>
    <property type="match status" value="1"/>
</dbReference>
<reference evidence="3 4" key="1">
    <citation type="submission" date="2019-07" db="EMBL/GenBank/DDBJ databases">
        <authorList>
            <person name="Huq M.A."/>
        </authorList>
    </citation>
    <scope>NUCLEOTIDE SEQUENCE [LARGE SCALE GENOMIC DNA]</scope>
    <source>
        <strain evidence="3 4">MAH-3</strain>
    </source>
</reference>
<dbReference type="InterPro" id="IPR016161">
    <property type="entry name" value="Ald_DH/histidinol_DH"/>
</dbReference>
<evidence type="ECO:0000259" key="2">
    <source>
        <dbReference type="Pfam" id="PF00171"/>
    </source>
</evidence>
<proteinExistence type="predicted"/>
<dbReference type="InterPro" id="IPR044151">
    <property type="entry name" value="ALDH_KGSADH"/>
</dbReference>
<organism evidence="3 4">
    <name type="scientific">Fluviicola chungangensis</name>
    <dbReference type="NCBI Taxonomy" id="2597671"/>
    <lineage>
        <taxon>Bacteria</taxon>
        <taxon>Pseudomonadati</taxon>
        <taxon>Bacteroidota</taxon>
        <taxon>Flavobacteriia</taxon>
        <taxon>Flavobacteriales</taxon>
        <taxon>Crocinitomicaceae</taxon>
        <taxon>Fluviicola</taxon>
    </lineage>
</organism>
<dbReference type="Gene3D" id="3.40.605.10">
    <property type="entry name" value="Aldehyde Dehydrogenase, Chain A, domain 1"/>
    <property type="match status" value="1"/>
</dbReference>
<dbReference type="AlphaFoldDB" id="A0A556MGQ6"/>
<dbReference type="Pfam" id="PF00171">
    <property type="entry name" value="Aldedh"/>
    <property type="match status" value="1"/>
</dbReference>
<dbReference type="InterPro" id="IPR015590">
    <property type="entry name" value="Aldehyde_DH_dom"/>
</dbReference>
<dbReference type="InterPro" id="IPR016162">
    <property type="entry name" value="Ald_DH_N"/>
</dbReference>
<dbReference type="SUPFAM" id="SSF53720">
    <property type="entry name" value="ALDH-like"/>
    <property type="match status" value="1"/>
</dbReference>
<evidence type="ECO:0000256" key="1">
    <source>
        <dbReference type="ARBA" id="ARBA00023002"/>
    </source>
</evidence>
<dbReference type="PANTHER" id="PTHR43353:SF3">
    <property type="entry name" value="ALDEHYDE DEHYDROGENASE-RELATED"/>
    <property type="match status" value="1"/>
</dbReference>
<dbReference type="Proteomes" id="UP000316008">
    <property type="component" value="Unassembled WGS sequence"/>
</dbReference>
<dbReference type="OrthoDB" id="9770537at2"/>
<keyword evidence="1" id="KW-0560">Oxidoreductase</keyword>
<dbReference type="RefSeq" id="WP_144334582.1">
    <property type="nucleotide sequence ID" value="NZ_VLPL01000012.1"/>
</dbReference>
<dbReference type="InterPro" id="IPR050740">
    <property type="entry name" value="Aldehyde_DH_Superfamily"/>
</dbReference>
<dbReference type="Gene3D" id="3.40.309.10">
    <property type="entry name" value="Aldehyde Dehydrogenase, Chain A, domain 2"/>
    <property type="match status" value="1"/>
</dbReference>
<gene>
    <name evidence="3" type="ORF">FO442_17870</name>
</gene>
<accession>A0A556MGQ6</accession>
<dbReference type="GO" id="GO:0016620">
    <property type="term" value="F:oxidoreductase activity, acting on the aldehyde or oxo group of donors, NAD or NADP as acceptor"/>
    <property type="evidence" value="ECO:0007669"/>
    <property type="project" value="InterPro"/>
</dbReference>
<dbReference type="CDD" id="cd07129">
    <property type="entry name" value="ALDH_KGSADH"/>
    <property type="match status" value="1"/>
</dbReference>
<name>A0A556MGQ6_9FLAO</name>
<evidence type="ECO:0000313" key="3">
    <source>
        <dbReference type="EMBL" id="TSJ39043.1"/>
    </source>
</evidence>
<protein>
    <submittedName>
        <fullName evidence="3">Aldehyde dehydrogenase (NADP(+))</fullName>
    </submittedName>
</protein>
<dbReference type="EMBL" id="VLPL01000012">
    <property type="protein sequence ID" value="TSJ39043.1"/>
    <property type="molecule type" value="Genomic_DNA"/>
</dbReference>
<feature type="domain" description="Aldehyde dehydrogenase" evidence="2">
    <location>
        <begin position="24"/>
        <end position="463"/>
    </location>
</feature>